<gene>
    <name evidence="2" type="ORF">OB936_07005</name>
</gene>
<dbReference type="EMBL" id="JAOPMD010000015">
    <property type="protein sequence ID" value="MDH7899947.1"/>
    <property type="molecule type" value="Genomic_DNA"/>
</dbReference>
<evidence type="ECO:0000313" key="3">
    <source>
        <dbReference type="Proteomes" id="UP001157379"/>
    </source>
</evidence>
<dbReference type="AlphaFoldDB" id="A0AAJ1PAW6"/>
<dbReference type="Proteomes" id="UP001157379">
    <property type="component" value="Unassembled WGS sequence"/>
</dbReference>
<dbReference type="RefSeq" id="WP_065439004.1">
    <property type="nucleotide sequence ID" value="NZ_CP026729.1"/>
</dbReference>
<protein>
    <submittedName>
        <fullName evidence="2">Uncharacterized protein</fullName>
    </submittedName>
</protein>
<accession>A0AAJ1PAW6</accession>
<comment type="caution">
    <text evidence="2">The sequence shown here is derived from an EMBL/GenBank/DDBJ whole genome shotgun (WGS) entry which is preliminary data.</text>
</comment>
<feature type="compositionally biased region" description="Polar residues" evidence="1">
    <location>
        <begin position="235"/>
        <end position="244"/>
    </location>
</feature>
<evidence type="ECO:0000313" key="2">
    <source>
        <dbReference type="EMBL" id="MDH7899947.1"/>
    </source>
</evidence>
<proteinExistence type="predicted"/>
<name>A0AAJ1PAW6_9BIFI</name>
<sequence length="260" mass="29545">MHDGLPCNPGLSTYQFDIDDQARRKRAGNDSEKGNDVFGDDENLSFGESRPPHRAQLPAGWLNILEAAYEHQDDTQALLRLAMYAILSDIPPADRYLPMAKALAADDWPNILTRITELFGQYGDRLFSLARNRMMERLIIQEQLSEQAWQYLQARTDINNSDAVFFGTREPQWQFMFDELAPVAMRTHAADIRTCATAAGCGCQTIENRHRRKPHRHREHHQTLHRFRCEGSGGTATRQASSYVPETPHVTADARCGHGR</sequence>
<evidence type="ECO:0000256" key="1">
    <source>
        <dbReference type="SAM" id="MobiDB-lite"/>
    </source>
</evidence>
<organism evidence="2 3">
    <name type="scientific">Bifidobacterium catenulatum subsp. kashiwanohense</name>
    <dbReference type="NCBI Taxonomy" id="630129"/>
    <lineage>
        <taxon>Bacteria</taxon>
        <taxon>Bacillati</taxon>
        <taxon>Actinomycetota</taxon>
        <taxon>Actinomycetes</taxon>
        <taxon>Bifidobacteriales</taxon>
        <taxon>Bifidobacteriaceae</taxon>
        <taxon>Bifidobacterium</taxon>
    </lineage>
</organism>
<reference evidence="2" key="2">
    <citation type="submission" date="2023-04" db="EMBL/GenBank/DDBJ databases">
        <authorList>
            <person name="Orihara K."/>
        </authorList>
    </citation>
    <scope>NUCLEOTIDE SEQUENCE</scope>
    <source>
        <strain evidence="2">YIT 13057</strain>
    </source>
</reference>
<feature type="region of interest" description="Disordered" evidence="1">
    <location>
        <begin position="23"/>
        <end position="52"/>
    </location>
</feature>
<feature type="region of interest" description="Disordered" evidence="1">
    <location>
        <begin position="231"/>
        <end position="260"/>
    </location>
</feature>
<reference evidence="2" key="1">
    <citation type="journal article" date="2023" name="Gut Microbes">
        <title>Characterization of Bifidobacterium kashiwanohense that utilizes both milk- and plant-derived oligosaccharides.</title>
        <authorList>
            <person name="Orihara K."/>
            <person name="Yahagi K."/>
            <person name="Saito Y."/>
            <person name="Watanabe Y."/>
            <person name="Sasai T."/>
            <person name="Hara T."/>
            <person name="Tsukuda N."/>
            <person name="Oki K."/>
            <person name="Fujimoto J."/>
            <person name="Matsuki T."/>
        </authorList>
    </citation>
    <scope>NUCLEOTIDE SEQUENCE</scope>
    <source>
        <strain evidence="2">YIT 13057</strain>
    </source>
</reference>